<feature type="active site" description="Proton acceptor" evidence="3">
    <location>
        <position position="369"/>
    </location>
</feature>
<dbReference type="EMBL" id="KV417497">
    <property type="protein sequence ID" value="KZP29746.1"/>
    <property type="molecule type" value="Genomic_DNA"/>
</dbReference>
<dbReference type="PIRSF" id="PIRSF001112">
    <property type="entry name" value="Epoxide_hydrolase"/>
    <property type="match status" value="1"/>
</dbReference>
<feature type="domain" description="Epoxide hydrolase N-terminal" evidence="4">
    <location>
        <begin position="15"/>
        <end position="126"/>
    </location>
</feature>
<evidence type="ECO:0000256" key="1">
    <source>
        <dbReference type="ARBA" id="ARBA00010088"/>
    </source>
</evidence>
<organism evidence="5 6">
    <name type="scientific">Athelia psychrophila</name>
    <dbReference type="NCBI Taxonomy" id="1759441"/>
    <lineage>
        <taxon>Eukaryota</taxon>
        <taxon>Fungi</taxon>
        <taxon>Dikarya</taxon>
        <taxon>Basidiomycota</taxon>
        <taxon>Agaricomycotina</taxon>
        <taxon>Agaricomycetes</taxon>
        <taxon>Agaricomycetidae</taxon>
        <taxon>Atheliales</taxon>
        <taxon>Atheliaceae</taxon>
        <taxon>Athelia</taxon>
    </lineage>
</organism>
<comment type="similarity">
    <text evidence="1">Belongs to the peptidase S33 family.</text>
</comment>
<evidence type="ECO:0000259" key="4">
    <source>
        <dbReference type="Pfam" id="PF06441"/>
    </source>
</evidence>
<feature type="active site" description="Proton donor" evidence="3">
    <location>
        <position position="317"/>
    </location>
</feature>
<dbReference type="InterPro" id="IPR016292">
    <property type="entry name" value="Epoxide_hydrolase"/>
</dbReference>
<name>A0A166SRK6_9AGAM</name>
<reference evidence="5 6" key="1">
    <citation type="journal article" date="2016" name="Mol. Biol. Evol.">
        <title>Comparative Genomics of Early-Diverging Mushroom-Forming Fungi Provides Insights into the Origins of Lignocellulose Decay Capabilities.</title>
        <authorList>
            <person name="Nagy L.G."/>
            <person name="Riley R."/>
            <person name="Tritt A."/>
            <person name="Adam C."/>
            <person name="Daum C."/>
            <person name="Floudas D."/>
            <person name="Sun H."/>
            <person name="Yadav J.S."/>
            <person name="Pangilinan J."/>
            <person name="Larsson K.H."/>
            <person name="Matsuura K."/>
            <person name="Barry K."/>
            <person name="Labutti K."/>
            <person name="Kuo R."/>
            <person name="Ohm R.A."/>
            <person name="Bhattacharya S.S."/>
            <person name="Shirouzu T."/>
            <person name="Yoshinaga Y."/>
            <person name="Martin F.M."/>
            <person name="Grigoriev I.V."/>
            <person name="Hibbett D.S."/>
        </authorList>
    </citation>
    <scope>NUCLEOTIDE SEQUENCE [LARGE SCALE GENOMIC DNA]</scope>
    <source>
        <strain evidence="5 6">CBS 109695</strain>
    </source>
</reference>
<dbReference type="PRINTS" id="PR00412">
    <property type="entry name" value="EPOXHYDRLASE"/>
</dbReference>
<sequence length="393" mass="44033">MSFTQLPANATLSLKPFKVDIPDATLDELRTLLKYAKLAPETYEGSFEDRKYGVTNRWIREARDVWATKFDWRKHEAGVNSFPNYITTIEDGGTDFNVHFVALFSEKADAIPLILLHGWPGSFLEFLSILAIMRERYTPSSLPYHLIVPSMPGYAFSSPPPADRDFDKIDVARIYNKLMVGLGFGGGYVAQGGDVGSFIARILSGQYESCKAVHLNFSTAVLPYTGLQPVEELSTNEQRGVARASEFQKTGIAYAIEQSTRPATLGIVLSSSPVAFLAWIGEKFLDWSDVDPPLDHILTCATLYWVTECIATSFYPYRQKTAQHSDPEWRITKPLGYSCFPKELFPMPESWVATTGNLVFYKAHDKGGHFAAVEQAEVLLEDVEAFIKQVWKP</sequence>
<dbReference type="SUPFAM" id="SSF53474">
    <property type="entry name" value="alpha/beta-Hydrolases"/>
    <property type="match status" value="1"/>
</dbReference>
<evidence type="ECO:0000256" key="2">
    <source>
        <dbReference type="ARBA" id="ARBA00022801"/>
    </source>
</evidence>
<dbReference type="Proteomes" id="UP000076532">
    <property type="component" value="Unassembled WGS sequence"/>
</dbReference>
<protein>
    <submittedName>
        <fullName evidence="5">Epoxide hydrolase</fullName>
    </submittedName>
</protein>
<dbReference type="STRING" id="436010.A0A166SRK6"/>
<dbReference type="OrthoDB" id="7130006at2759"/>
<dbReference type="AlphaFoldDB" id="A0A166SRK6"/>
<evidence type="ECO:0000256" key="3">
    <source>
        <dbReference type="PIRSR" id="PIRSR001112-1"/>
    </source>
</evidence>
<dbReference type="Gene3D" id="3.40.50.1820">
    <property type="entry name" value="alpha/beta hydrolase"/>
    <property type="match status" value="1"/>
</dbReference>
<evidence type="ECO:0000313" key="5">
    <source>
        <dbReference type="EMBL" id="KZP29746.1"/>
    </source>
</evidence>
<dbReference type="GO" id="GO:0004301">
    <property type="term" value="F:epoxide hydrolase activity"/>
    <property type="evidence" value="ECO:0007669"/>
    <property type="project" value="TreeGrafter"/>
</dbReference>
<dbReference type="Pfam" id="PF06441">
    <property type="entry name" value="EHN"/>
    <property type="match status" value="1"/>
</dbReference>
<keyword evidence="6" id="KW-1185">Reference proteome</keyword>
<accession>A0A166SRK6</accession>
<dbReference type="InterPro" id="IPR000639">
    <property type="entry name" value="Epox_hydrolase-like"/>
</dbReference>
<feature type="active site" description="Nucleophile" evidence="3">
    <location>
        <position position="194"/>
    </location>
</feature>
<evidence type="ECO:0000313" key="6">
    <source>
        <dbReference type="Proteomes" id="UP000076532"/>
    </source>
</evidence>
<gene>
    <name evidence="5" type="ORF">FIBSPDRAFT_851357</name>
</gene>
<dbReference type="PANTHER" id="PTHR21661:SF39">
    <property type="entry name" value="HYDROLASE, PUTATIVE (AFU_ORTHOLOGUE AFUA_3G08960)-RELATED"/>
    <property type="match status" value="1"/>
</dbReference>
<dbReference type="GO" id="GO:0097176">
    <property type="term" value="P:epoxide metabolic process"/>
    <property type="evidence" value="ECO:0007669"/>
    <property type="project" value="TreeGrafter"/>
</dbReference>
<keyword evidence="2 5" id="KW-0378">Hydrolase</keyword>
<proteinExistence type="inferred from homology"/>
<dbReference type="InterPro" id="IPR010497">
    <property type="entry name" value="Epoxide_hydro_N"/>
</dbReference>
<dbReference type="InterPro" id="IPR029058">
    <property type="entry name" value="AB_hydrolase_fold"/>
</dbReference>
<dbReference type="PANTHER" id="PTHR21661">
    <property type="entry name" value="EPOXIDE HYDROLASE 1-RELATED"/>
    <property type="match status" value="1"/>
</dbReference>